<evidence type="ECO:0000313" key="3">
    <source>
        <dbReference type="EMBL" id="KZS98119.1"/>
    </source>
</evidence>
<dbReference type="STRING" id="1314777.A0A164ZVE6"/>
<proteinExistence type="predicted"/>
<dbReference type="Gene3D" id="3.30.200.20">
    <property type="entry name" value="Phosphorylase Kinase, domain 1"/>
    <property type="match status" value="1"/>
</dbReference>
<evidence type="ECO:0000313" key="4">
    <source>
        <dbReference type="Proteomes" id="UP000076722"/>
    </source>
</evidence>
<feature type="compositionally biased region" description="Basic and acidic residues" evidence="1">
    <location>
        <begin position="832"/>
        <end position="848"/>
    </location>
</feature>
<organism evidence="3 4">
    <name type="scientific">Sistotremastrum niveocremeum HHB9708</name>
    <dbReference type="NCBI Taxonomy" id="1314777"/>
    <lineage>
        <taxon>Eukaryota</taxon>
        <taxon>Fungi</taxon>
        <taxon>Dikarya</taxon>
        <taxon>Basidiomycota</taxon>
        <taxon>Agaricomycotina</taxon>
        <taxon>Agaricomycetes</taxon>
        <taxon>Sistotremastrales</taxon>
        <taxon>Sistotremastraceae</taxon>
        <taxon>Sertulicium</taxon>
        <taxon>Sertulicium niveocremeum</taxon>
    </lineage>
</organism>
<sequence length="888" mass="94713">MDLLRTLGSAAASSLLQKSGITFPFQIGEKIPEFEANNIWTLHDGIKKDDSTPISIFTFEGNTPQKKNLLPLAKNALRKLRTLRHPDVLKFIDAVETDNTIYIATERITPFSVAVQSMSNKSSKETEEWLVWGLQRISTALAFINESASSTHGSLRVESVFVSQSGEWKLGGFEVLSNAKDDLSVLYTMGGLMPNANSSACPEVRKLGWSSLNEGAPASADAYSLGLLLYSMFNPTFPPPATLEPPHPPPTQSSAGSIPSYLYPSYKKLLHPSPKPRMTPSQFLDLGMGKVPGDHPGFFINNKLVKICAELDNFALASESDKAALLKALKENASSFPTSFATRRILPSIITALEYGGPSAPLIFPLVLQLGKSLSPSDYTSTIIAPILKLFALPDRGVRMALLDALPEYADKLDNKAVADKIWPHLQTGFTDTVAVIREATVKSIGLVSSKLSDRILNNELLRHLAKMQLDPEASIRTNTCILIGRLAPTLGYNTKRKVLVPAFARAVKDTFVHARVAGLMSFMATVECYEIDELATKVLPIVVTALVDKEKLVRDQAFKAVELFMKKLEAHAAQMPATELVDEAQPGVQGSNIPNQSTLVNSAAGAAGALAGWAMSSISKKITTGDMQPNLALPGGIDRPTSAPPPPAGPTQAPPTIPIASPSLSTFSTFDPGNHAHAKGKAMQLGASKTSSNAAQSSLAAASAWADEIVASTGADAWDGDLMDVNADADDWSAFETAPVPAAPVPVVAPKAVVSAAAGASDDEGWGDFESKPTVTPAVAPHRPAHPPSRPAIKRVASPTPTKRTASPAPSQPATPHVETSPAPSLSTMTPEEKAAEMARRKEERKLVRSSFCNMTRGPLLTFVPEDCPAEREESRKGVAKGGTPQS</sequence>
<dbReference type="InterPro" id="IPR011009">
    <property type="entry name" value="Kinase-like_dom_sf"/>
</dbReference>
<evidence type="ECO:0000259" key="2">
    <source>
        <dbReference type="PROSITE" id="PS50011"/>
    </source>
</evidence>
<feature type="domain" description="Protein kinase" evidence="2">
    <location>
        <begin position="1"/>
        <end position="298"/>
    </location>
</feature>
<feature type="region of interest" description="Disordered" evidence="1">
    <location>
        <begin position="626"/>
        <end position="662"/>
    </location>
</feature>
<dbReference type="AlphaFoldDB" id="A0A164ZVE6"/>
<dbReference type="EMBL" id="KV419395">
    <property type="protein sequence ID" value="KZS98119.1"/>
    <property type="molecule type" value="Genomic_DNA"/>
</dbReference>
<reference evidence="3 4" key="1">
    <citation type="journal article" date="2016" name="Mol. Biol. Evol.">
        <title>Comparative Genomics of Early-Diverging Mushroom-Forming Fungi Provides Insights into the Origins of Lignocellulose Decay Capabilities.</title>
        <authorList>
            <person name="Nagy L.G."/>
            <person name="Riley R."/>
            <person name="Tritt A."/>
            <person name="Adam C."/>
            <person name="Daum C."/>
            <person name="Floudas D."/>
            <person name="Sun H."/>
            <person name="Yadav J.S."/>
            <person name="Pangilinan J."/>
            <person name="Larsson K.H."/>
            <person name="Matsuura K."/>
            <person name="Barry K."/>
            <person name="Labutti K."/>
            <person name="Kuo R."/>
            <person name="Ohm R.A."/>
            <person name="Bhattacharya S.S."/>
            <person name="Shirouzu T."/>
            <person name="Yoshinaga Y."/>
            <person name="Martin F.M."/>
            <person name="Grigoriev I.V."/>
            <person name="Hibbett D.S."/>
        </authorList>
    </citation>
    <scope>NUCLEOTIDE SEQUENCE [LARGE SCALE GENOMIC DNA]</scope>
    <source>
        <strain evidence="3 4">HHB9708</strain>
    </source>
</reference>
<dbReference type="GO" id="GO:0005737">
    <property type="term" value="C:cytoplasm"/>
    <property type="evidence" value="ECO:0007669"/>
    <property type="project" value="TreeGrafter"/>
</dbReference>
<dbReference type="Gene3D" id="1.10.510.10">
    <property type="entry name" value="Transferase(Phosphotransferase) domain 1"/>
    <property type="match status" value="1"/>
</dbReference>
<feature type="region of interest" description="Disordered" evidence="1">
    <location>
        <begin position="762"/>
        <end position="888"/>
    </location>
</feature>
<gene>
    <name evidence="3" type="ORF">SISNIDRAFT_448255</name>
</gene>
<dbReference type="SUPFAM" id="SSF56112">
    <property type="entry name" value="Protein kinase-like (PK-like)"/>
    <property type="match status" value="1"/>
</dbReference>
<dbReference type="InterPro" id="IPR000719">
    <property type="entry name" value="Prot_kinase_dom"/>
</dbReference>
<dbReference type="PROSITE" id="PS50011">
    <property type="entry name" value="PROTEIN_KINASE_DOM"/>
    <property type="match status" value="1"/>
</dbReference>
<dbReference type="InterPro" id="IPR011989">
    <property type="entry name" value="ARM-like"/>
</dbReference>
<dbReference type="GO" id="GO:0004672">
    <property type="term" value="F:protein kinase activity"/>
    <property type="evidence" value="ECO:0007669"/>
    <property type="project" value="InterPro"/>
</dbReference>
<dbReference type="GO" id="GO:0006409">
    <property type="term" value="P:tRNA export from nucleus"/>
    <property type="evidence" value="ECO:0007669"/>
    <property type="project" value="TreeGrafter"/>
</dbReference>
<accession>A0A164ZVE6</accession>
<dbReference type="PANTHER" id="PTHR12984">
    <property type="entry name" value="SCY1-RELATED S/T PROTEIN KINASE-LIKE"/>
    <property type="match status" value="1"/>
</dbReference>
<evidence type="ECO:0000256" key="1">
    <source>
        <dbReference type="SAM" id="MobiDB-lite"/>
    </source>
</evidence>
<name>A0A164ZVE6_9AGAM</name>
<feature type="compositionally biased region" description="Low complexity" evidence="1">
    <location>
        <begin position="806"/>
        <end position="817"/>
    </location>
</feature>
<dbReference type="InterPro" id="IPR016024">
    <property type="entry name" value="ARM-type_fold"/>
</dbReference>
<dbReference type="Gene3D" id="1.25.10.10">
    <property type="entry name" value="Leucine-rich Repeat Variant"/>
    <property type="match status" value="1"/>
</dbReference>
<dbReference type="PANTHER" id="PTHR12984:SF3">
    <property type="entry name" value="N-TERMINAL KINASE-LIKE PROTEIN"/>
    <property type="match status" value="1"/>
</dbReference>
<protein>
    <submittedName>
        <fullName evidence="3">ARM repeat-containing protein</fullName>
    </submittedName>
</protein>
<keyword evidence="4" id="KW-1185">Reference proteome</keyword>
<dbReference type="Proteomes" id="UP000076722">
    <property type="component" value="Unassembled WGS sequence"/>
</dbReference>
<dbReference type="InterPro" id="IPR051177">
    <property type="entry name" value="CIK-Related_Protein"/>
</dbReference>
<feature type="compositionally biased region" description="Low complexity" evidence="1">
    <location>
        <begin position="774"/>
        <end position="783"/>
    </location>
</feature>
<dbReference type="SUPFAM" id="SSF48371">
    <property type="entry name" value="ARM repeat"/>
    <property type="match status" value="1"/>
</dbReference>
<dbReference type="GO" id="GO:0005524">
    <property type="term" value="F:ATP binding"/>
    <property type="evidence" value="ECO:0007669"/>
    <property type="project" value="InterPro"/>
</dbReference>
<feature type="compositionally biased region" description="Pro residues" evidence="1">
    <location>
        <begin position="643"/>
        <end position="658"/>
    </location>
</feature>
<dbReference type="OrthoDB" id="447103at2759"/>